<evidence type="ECO:0000256" key="1">
    <source>
        <dbReference type="SAM" id="SignalP"/>
    </source>
</evidence>
<proteinExistence type="predicted"/>
<evidence type="ECO:0000313" key="3">
    <source>
        <dbReference type="EMBL" id="QFR49045.1"/>
    </source>
</evidence>
<dbReference type="OrthoDB" id="5334134at2"/>
<gene>
    <name evidence="3" type="ORF">FJR48_04615</name>
</gene>
<evidence type="ECO:0000259" key="2">
    <source>
        <dbReference type="Pfam" id="PF01464"/>
    </source>
</evidence>
<dbReference type="InterPro" id="IPR008258">
    <property type="entry name" value="Transglycosylase_SLT_dom_1"/>
</dbReference>
<keyword evidence="4" id="KW-1185">Reference proteome</keyword>
<feature type="chain" id="PRO_5025072768" evidence="1">
    <location>
        <begin position="27"/>
        <end position="185"/>
    </location>
</feature>
<accession>A0A5P8P002</accession>
<dbReference type="SUPFAM" id="SSF53955">
    <property type="entry name" value="Lysozyme-like"/>
    <property type="match status" value="1"/>
</dbReference>
<name>A0A5P8P002_9BACT</name>
<dbReference type="InterPro" id="IPR023346">
    <property type="entry name" value="Lysozyme-like_dom_sf"/>
</dbReference>
<dbReference type="AlphaFoldDB" id="A0A5P8P002"/>
<dbReference type="KEGG" id="sulg:FJR48_04615"/>
<dbReference type="Proteomes" id="UP000326944">
    <property type="component" value="Chromosome"/>
</dbReference>
<organism evidence="3 4">
    <name type="scientific">Sulfurimonas lithotrophica</name>
    <dbReference type="NCBI Taxonomy" id="2590022"/>
    <lineage>
        <taxon>Bacteria</taxon>
        <taxon>Pseudomonadati</taxon>
        <taxon>Campylobacterota</taxon>
        <taxon>Epsilonproteobacteria</taxon>
        <taxon>Campylobacterales</taxon>
        <taxon>Sulfurimonadaceae</taxon>
        <taxon>Sulfurimonas</taxon>
    </lineage>
</organism>
<dbReference type="EMBL" id="CP043617">
    <property type="protein sequence ID" value="QFR49045.1"/>
    <property type="molecule type" value="Genomic_DNA"/>
</dbReference>
<dbReference type="Pfam" id="PF01464">
    <property type="entry name" value="SLT"/>
    <property type="match status" value="1"/>
</dbReference>
<sequence length="185" mass="20562">MYNSAFKKRKCLFRILLLLSVGKLLCADVSKKQLEVLQTVRDVARTISDNQGETYENTLSAICLTESSGGVHILGDVKKGTDITKASLGALQIQLATAKHIAKLTPSLNHLLKLSDTKLATLLLTDVKTSTKIAAHLLVRLKHSRKKYFNMVSGYNGGYSNAPYYKRVKKNLNLVYKLVKKNLLQ</sequence>
<feature type="signal peptide" evidence="1">
    <location>
        <begin position="1"/>
        <end position="26"/>
    </location>
</feature>
<evidence type="ECO:0000313" key="4">
    <source>
        <dbReference type="Proteomes" id="UP000326944"/>
    </source>
</evidence>
<feature type="domain" description="Transglycosylase SLT" evidence="2">
    <location>
        <begin position="53"/>
        <end position="168"/>
    </location>
</feature>
<protein>
    <submittedName>
        <fullName evidence="3">Transglycosylase SLT domain-containing protein</fullName>
    </submittedName>
</protein>
<reference evidence="3 4" key="1">
    <citation type="submission" date="2019-09" db="EMBL/GenBank/DDBJ databases">
        <title>Sulfurimonas gotlandica sp. nov., a chemoautotrophic and psychrotolerant epsilonproteobacterium isolated from a pelagic redoxcline, and an emended description of the genus Sulfurimonas.</title>
        <authorList>
            <person name="Wang S."/>
            <person name="Jiang L."/>
            <person name="Shao S."/>
        </authorList>
    </citation>
    <scope>NUCLEOTIDE SEQUENCE [LARGE SCALE GENOMIC DNA]</scope>
    <source>
        <strain evidence="3 4">GYSZ_1</strain>
    </source>
</reference>
<keyword evidence="1" id="KW-0732">Signal</keyword>